<keyword evidence="2 4" id="KW-0694">RNA-binding</keyword>
<organism evidence="7 8">
    <name type="scientific">Linnemannia gamsii</name>
    <dbReference type="NCBI Taxonomy" id="64522"/>
    <lineage>
        <taxon>Eukaryota</taxon>
        <taxon>Fungi</taxon>
        <taxon>Fungi incertae sedis</taxon>
        <taxon>Mucoromycota</taxon>
        <taxon>Mortierellomycotina</taxon>
        <taxon>Mortierellomycetes</taxon>
        <taxon>Mortierellales</taxon>
        <taxon>Mortierellaceae</taxon>
        <taxon>Linnemannia</taxon>
    </lineage>
</organism>
<gene>
    <name evidence="7" type="ORF">BGZ97_011958</name>
</gene>
<evidence type="ECO:0000256" key="4">
    <source>
        <dbReference type="PROSITE-ProRule" id="PRU00176"/>
    </source>
</evidence>
<keyword evidence="8" id="KW-1185">Reference proteome</keyword>
<feature type="region of interest" description="Disordered" evidence="5">
    <location>
        <begin position="616"/>
        <end position="716"/>
    </location>
</feature>
<comment type="subcellular location">
    <subcellularLocation>
        <location evidence="1">Nucleus</location>
        <location evidence="1">Nucleolus</location>
    </subcellularLocation>
</comment>
<protein>
    <recommendedName>
        <fullName evidence="6">RRM domain-containing protein</fullName>
    </recommendedName>
</protein>
<feature type="compositionally biased region" description="Basic and acidic residues" evidence="5">
    <location>
        <begin position="642"/>
        <end position="653"/>
    </location>
</feature>
<feature type="region of interest" description="Disordered" evidence="5">
    <location>
        <begin position="1"/>
        <end position="141"/>
    </location>
</feature>
<dbReference type="PROSITE" id="PS50102">
    <property type="entry name" value="RRM"/>
    <property type="match status" value="1"/>
</dbReference>
<feature type="compositionally biased region" description="Low complexity" evidence="5">
    <location>
        <begin position="344"/>
        <end position="360"/>
    </location>
</feature>
<dbReference type="InterPro" id="IPR034138">
    <property type="entry name" value="NOP8_RRM"/>
</dbReference>
<feature type="compositionally biased region" description="Acidic residues" evidence="5">
    <location>
        <begin position="556"/>
        <end position="577"/>
    </location>
</feature>
<dbReference type="InterPro" id="IPR000504">
    <property type="entry name" value="RRM_dom"/>
</dbReference>
<feature type="compositionally biased region" description="Acidic residues" evidence="5">
    <location>
        <begin position="485"/>
        <end position="533"/>
    </location>
</feature>
<dbReference type="InterPro" id="IPR012677">
    <property type="entry name" value="Nucleotide-bd_a/b_plait_sf"/>
</dbReference>
<feature type="region of interest" description="Disordered" evidence="5">
    <location>
        <begin position="807"/>
        <end position="879"/>
    </location>
</feature>
<comment type="caution">
    <text evidence="7">The sequence shown here is derived from an EMBL/GenBank/DDBJ whole genome shotgun (WGS) entry which is preliminary data.</text>
</comment>
<dbReference type="Gene3D" id="3.30.70.330">
    <property type="match status" value="1"/>
</dbReference>
<dbReference type="PANTHER" id="PTHR48029:SF1">
    <property type="entry name" value="NUCLEOLAR PROTEIN 8"/>
    <property type="match status" value="1"/>
</dbReference>
<feature type="compositionally biased region" description="Acidic residues" evidence="5">
    <location>
        <begin position="632"/>
        <end position="641"/>
    </location>
</feature>
<dbReference type="CDD" id="cd12226">
    <property type="entry name" value="RRM_NOL8"/>
    <property type="match status" value="1"/>
</dbReference>
<dbReference type="SMART" id="SM00360">
    <property type="entry name" value="RRM"/>
    <property type="match status" value="1"/>
</dbReference>
<feature type="region of interest" description="Disordered" evidence="5">
    <location>
        <begin position="955"/>
        <end position="982"/>
    </location>
</feature>
<evidence type="ECO:0000256" key="1">
    <source>
        <dbReference type="ARBA" id="ARBA00004604"/>
    </source>
</evidence>
<dbReference type="GO" id="GO:0003723">
    <property type="term" value="F:RNA binding"/>
    <property type="evidence" value="ECO:0007669"/>
    <property type="project" value="UniProtKB-UniRule"/>
</dbReference>
<feature type="compositionally biased region" description="Basic and acidic residues" evidence="5">
    <location>
        <begin position="704"/>
        <end position="714"/>
    </location>
</feature>
<feature type="region of interest" description="Disordered" evidence="5">
    <location>
        <begin position="1066"/>
        <end position="1097"/>
    </location>
</feature>
<evidence type="ECO:0000313" key="7">
    <source>
        <dbReference type="EMBL" id="KAG0311277.1"/>
    </source>
</evidence>
<evidence type="ECO:0000256" key="5">
    <source>
        <dbReference type="SAM" id="MobiDB-lite"/>
    </source>
</evidence>
<feature type="compositionally biased region" description="Basic and acidic residues" evidence="5">
    <location>
        <begin position="450"/>
        <end position="465"/>
    </location>
</feature>
<evidence type="ECO:0000259" key="6">
    <source>
        <dbReference type="PROSITE" id="PS50102"/>
    </source>
</evidence>
<feature type="region of interest" description="Disordered" evidence="5">
    <location>
        <begin position="343"/>
        <end position="389"/>
    </location>
</feature>
<evidence type="ECO:0000313" key="8">
    <source>
        <dbReference type="Proteomes" id="UP000823405"/>
    </source>
</evidence>
<feature type="region of interest" description="Disordered" evidence="5">
    <location>
        <begin position="404"/>
        <end position="584"/>
    </location>
</feature>
<dbReference type="AlphaFoldDB" id="A0A9P6UM57"/>
<dbReference type="OrthoDB" id="21643at2759"/>
<name>A0A9P6UM57_9FUNG</name>
<evidence type="ECO:0000256" key="3">
    <source>
        <dbReference type="ARBA" id="ARBA00023242"/>
    </source>
</evidence>
<dbReference type="Pfam" id="PF00076">
    <property type="entry name" value="RRM_1"/>
    <property type="match status" value="1"/>
</dbReference>
<dbReference type="InterPro" id="IPR035979">
    <property type="entry name" value="RBD_domain_sf"/>
</dbReference>
<dbReference type="PANTHER" id="PTHR48029">
    <property type="entry name" value="NUCLEOLAR PROTEIN 8"/>
    <property type="match status" value="1"/>
</dbReference>
<feature type="compositionally biased region" description="Basic residues" evidence="5">
    <location>
        <begin position="1068"/>
        <end position="1086"/>
    </location>
</feature>
<dbReference type="Proteomes" id="UP000823405">
    <property type="component" value="Unassembled WGS sequence"/>
</dbReference>
<sequence>MKPFNQRKAQDGTAPPTSGSGGRPPFQKSSGPSTGFRGGNNNRGDDTRKPFSKPFGGTRVGAATSGGRPFNKQEGGSSSSQYHKAGAPDRKPASSSSSSQAPPAASSSADLFTEDETTAKPAKVKKPKVPKPPVDPNEHITQRAFIGGLAQDVTATDVEGRFKSFGSLKDVYLAKDVDGSCRGFGYVTLDTTRKDWSKCVALFNGAKWKGNVLKIEEANKDWQTKRQEDLEAQAKMEKKNQEAVAKKIRRNPAKHAEDMSLITDKNMDGKRGWKRGRFGRPVITMKLDKMTYDPSHYKNNAEKLFNLQAKPLPLDQLIYEIDENEPVPKGKHLSTEVALAPFLSKSKPTPSPASTVTTKSPVDKKERTPTASSESSRQLPSDKIDTSNDRAMMASVLAGLDMSPRAMSLDGSDFEDNGDIDGGYMEDFGGMGETNADDLFGGFAMDDDQPEKKISKAERDSRPEDLFGDDDDEEEDEKNRPSLDFLDDDDESEGEYQEDGDEDMESDGEEQNDDDEDNEDNEEYEEDDEGLDEDTIKAIAQLQGSSSSSGGGLFDSDNDDINEAADDQDTKSDDDEAGATKFAEESNAARLKALEAREAELEAARGKQQQLIASTLANIDSKDKKTGHVVFEDSDDYDSEDYEKMEADHEKKMAKLNKPPKSIFDSDSGSDSEEEETPKKRKGVKEMFGSDDEGEDSGLGAKFGEPDLGIKEQFEGPGGKALFKMQTKIGTSDSRFQLTKDFLDERIREDDDIDYMAHKERLEGEEYAEGGAGAADIVLDEERQVESNVTAEKLQALNVLRAMLGDSAVRSKKKEEDSARKAKGGVGFTTGLTARYDPDAEPAPPAPASVESSPEPDESKLTVFTDSEPEDEPVKETTKVVEEEMKAVVIEEPVKPVKKSVGFSFAFDEDSLKEDKEQAASSTTLAKKDTEITTKFQVASDLKFLFAPTEGSFKMFGGGDDDEDEDEEDDLHGDVEDDRMDHDDRDEDTIVTAYTDGARTIFTSGADALNRAPLSHSGSLFFFHFKNPSLLKRSNFKTNNKVFMRTGTMDEVTANWENTRHTMTQEFKRKHKSAARNKARASKRFKSNTGPGPSDHP</sequence>
<evidence type="ECO:0000256" key="2">
    <source>
        <dbReference type="ARBA" id="ARBA00022884"/>
    </source>
</evidence>
<feature type="compositionally biased region" description="Low complexity" evidence="5">
    <location>
        <begin position="93"/>
        <end position="109"/>
    </location>
</feature>
<feature type="domain" description="RRM" evidence="6">
    <location>
        <begin position="142"/>
        <end position="220"/>
    </location>
</feature>
<dbReference type="GO" id="GO:0005730">
    <property type="term" value="C:nucleolus"/>
    <property type="evidence" value="ECO:0007669"/>
    <property type="project" value="UniProtKB-SubCell"/>
</dbReference>
<reference evidence="7" key="1">
    <citation type="journal article" date="2020" name="Fungal Divers.">
        <title>Resolving the Mortierellaceae phylogeny through synthesis of multi-gene phylogenetics and phylogenomics.</title>
        <authorList>
            <person name="Vandepol N."/>
            <person name="Liber J."/>
            <person name="Desiro A."/>
            <person name="Na H."/>
            <person name="Kennedy M."/>
            <person name="Barry K."/>
            <person name="Grigoriev I.V."/>
            <person name="Miller A.N."/>
            <person name="O'Donnell K."/>
            <person name="Stajich J.E."/>
            <person name="Bonito G."/>
        </authorList>
    </citation>
    <scope>NUCLEOTIDE SEQUENCE</scope>
    <source>
        <strain evidence="7">NVP60</strain>
    </source>
</reference>
<keyword evidence="3" id="KW-0539">Nucleus</keyword>
<accession>A0A9P6UM57</accession>
<feature type="compositionally biased region" description="Polar residues" evidence="5">
    <location>
        <begin position="369"/>
        <end position="379"/>
    </location>
</feature>
<feature type="compositionally biased region" description="Acidic residues" evidence="5">
    <location>
        <begin position="466"/>
        <end position="476"/>
    </location>
</feature>
<feature type="compositionally biased region" description="Acidic residues" evidence="5">
    <location>
        <begin position="959"/>
        <end position="982"/>
    </location>
</feature>
<dbReference type="SUPFAM" id="SSF54928">
    <property type="entry name" value="RNA-binding domain, RBD"/>
    <property type="match status" value="1"/>
</dbReference>
<dbReference type="EMBL" id="JAAAIN010000733">
    <property type="protein sequence ID" value="KAG0311277.1"/>
    <property type="molecule type" value="Genomic_DNA"/>
</dbReference>
<proteinExistence type="predicted"/>